<dbReference type="InterPro" id="IPR013041">
    <property type="entry name" value="Clathrin_app_Ig-like_sf"/>
</dbReference>
<dbReference type="SUPFAM" id="SSF48371">
    <property type="entry name" value="ARM repeat"/>
    <property type="match status" value="1"/>
</dbReference>
<dbReference type="InterPro" id="IPR016024">
    <property type="entry name" value="ARM-type_fold"/>
</dbReference>
<evidence type="ECO:0000256" key="11">
    <source>
        <dbReference type="SAM" id="MobiDB-lite"/>
    </source>
</evidence>
<dbReference type="InterPro" id="IPR017107">
    <property type="entry name" value="AP1_complex_gsu"/>
</dbReference>
<keyword evidence="8 10" id="KW-0968">Cytoplasmic vesicle</keyword>
<dbReference type="SMART" id="SM00809">
    <property type="entry name" value="Alpha_adaptinC2"/>
    <property type="match status" value="1"/>
</dbReference>
<dbReference type="GO" id="GO:0030121">
    <property type="term" value="C:AP-1 adaptor complex"/>
    <property type="evidence" value="ECO:0007669"/>
    <property type="project" value="InterPro"/>
</dbReference>
<evidence type="ECO:0000259" key="12">
    <source>
        <dbReference type="PROSITE" id="PS50180"/>
    </source>
</evidence>
<dbReference type="GO" id="GO:0006886">
    <property type="term" value="P:intracellular protein transport"/>
    <property type="evidence" value="ECO:0007669"/>
    <property type="project" value="UniProtKB-UniRule"/>
</dbReference>
<dbReference type="SUPFAM" id="SSF49348">
    <property type="entry name" value="Clathrin adaptor appendage domain"/>
    <property type="match status" value="1"/>
</dbReference>
<feature type="region of interest" description="Disordered" evidence="11">
    <location>
        <begin position="647"/>
        <end position="680"/>
    </location>
</feature>
<dbReference type="InterPro" id="IPR008153">
    <property type="entry name" value="GAE_dom"/>
</dbReference>
<accession>A0A5K3FP37</accession>
<evidence type="ECO:0000256" key="7">
    <source>
        <dbReference type="ARBA" id="ARBA00023136"/>
    </source>
</evidence>
<comment type="subcellular location">
    <subcellularLocation>
        <location evidence="1">Cytoplasmic vesicle membrane</location>
    </subcellularLocation>
    <subcellularLocation>
        <location evidence="9">Endomembrane system</location>
        <topology evidence="9">Peripheral membrane protein</topology>
        <orientation evidence="9">Cytoplasmic side</orientation>
    </subcellularLocation>
    <subcellularLocation>
        <location evidence="2">Golgi apparatus</location>
    </subcellularLocation>
</comment>
<dbReference type="PIRSF" id="PIRSF037094">
    <property type="entry name" value="AP1_complex_gamma"/>
    <property type="match status" value="1"/>
</dbReference>
<dbReference type="PROSITE" id="PS50180">
    <property type="entry name" value="GAE"/>
    <property type="match status" value="1"/>
</dbReference>
<dbReference type="PANTHER" id="PTHR22780">
    <property type="entry name" value="ADAPTIN, ALPHA/GAMMA/EPSILON"/>
    <property type="match status" value="1"/>
</dbReference>
<feature type="domain" description="GAE" evidence="12">
    <location>
        <begin position="747"/>
        <end position="873"/>
    </location>
</feature>
<dbReference type="FunFam" id="1.25.10.10:FF:000030">
    <property type="entry name" value="AP-1 complex subunit gamma"/>
    <property type="match status" value="1"/>
</dbReference>
<keyword evidence="6 10" id="KW-0333">Golgi apparatus</keyword>
<keyword evidence="5 10" id="KW-0653">Protein transport</keyword>
<proteinExistence type="inferred from homology"/>
<dbReference type="InterPro" id="IPR002553">
    <property type="entry name" value="Clathrin/coatomer_adapt-like_N"/>
</dbReference>
<dbReference type="Gene3D" id="2.60.40.1230">
    <property type="match status" value="1"/>
</dbReference>
<evidence type="ECO:0000256" key="5">
    <source>
        <dbReference type="ARBA" id="ARBA00022927"/>
    </source>
</evidence>
<evidence type="ECO:0000256" key="4">
    <source>
        <dbReference type="ARBA" id="ARBA00022448"/>
    </source>
</evidence>
<comment type="similarity">
    <text evidence="3 10">Belongs to the adaptor complexes large subunit family.</text>
</comment>
<evidence type="ECO:0000256" key="8">
    <source>
        <dbReference type="ARBA" id="ARBA00023329"/>
    </source>
</evidence>
<evidence type="ECO:0000313" key="13">
    <source>
        <dbReference type="WBParaSite" id="MCU_009363-RA"/>
    </source>
</evidence>
<feature type="region of interest" description="Disordered" evidence="11">
    <location>
        <begin position="695"/>
        <end position="745"/>
    </location>
</feature>
<dbReference type="WBParaSite" id="MCU_009363-RA">
    <property type="protein sequence ID" value="MCU_009363-RA"/>
    <property type="gene ID" value="MCU_009363"/>
</dbReference>
<dbReference type="GO" id="GO:0016192">
    <property type="term" value="P:vesicle-mediated transport"/>
    <property type="evidence" value="ECO:0007669"/>
    <property type="project" value="InterPro"/>
</dbReference>
<dbReference type="Gene3D" id="1.25.10.10">
    <property type="entry name" value="Leucine-rich Repeat Variant"/>
    <property type="match status" value="1"/>
</dbReference>
<dbReference type="InterPro" id="IPR008152">
    <property type="entry name" value="Clathrin_a/b/g-adaptin_app_Ig"/>
</dbReference>
<keyword evidence="7 10" id="KW-0472">Membrane</keyword>
<evidence type="ECO:0000256" key="6">
    <source>
        <dbReference type="ARBA" id="ARBA00023034"/>
    </source>
</evidence>
<feature type="compositionally biased region" description="Polar residues" evidence="11">
    <location>
        <begin position="650"/>
        <end position="660"/>
    </location>
</feature>
<sequence length="880" mass="97288">MPMPKRLRDLIRDIRSARTAAEERAIVSRECAQIRDSFREENDTHRCRNVAKLLYIHMLGYPAHFGQLECLKLIASGRFTDKRVGYLGAMLLLDERSDVHLLVTNSLKNDLNHSNVYITSLALCTLGSICSMEMSRDLAGEVERLVKSTNPYIKKKAALCAFRIIRKVPELMEMFIPCARALLNDKNNGVLLTAVCLITEMCERSPDTLKYFRKQMVPTLVRTLKTLVTTGYSPDHEVNKINDPFLQVKILRLMRILGHGDKSASEAMNDILAQVATSTETTKNVGHAILYEIVLTIMGIESDPGLRVLAINILGRFLLNTDKNIRYVSLNTLLRVVSVDQRAVQRHRATILECLKDPDTSIQRRALDLCFVLINASTVRTVIKELLWFLENCDVEFKSDVCSKIITAVEKYSPNTRWRVDTTMTVLKLAGNRARDDVVASLVYLISQSPTLHAYSAAQLFKAMREDMTQQPLVQVATWCTGEYADLLVQGTSIGRDDEPPFRVTEDEIIDLFALALTSPVCSLQTKQMVVSTIMKLSVRLGPTHQSRIKSLVSFYSKSMDLELQQRSVEYSSVFNKRADNFREGLFACMPILRPSSYFLSEGAEDVDVEEQNGGEEPEKNNVADLLSGDASNQVNRTEAVALLDLLGDTSPTPSGQMPNGPTAPGVVGGGGGPQVGNLSNDLLDLILDDSALTKTQQPPQPVPANQVPSAIDSLFPPTNTTAPSLFSPPTQSPPSTLPSNGTSISQLAPPMTVYEANSICVVFEFERSSDPLDLSFASATPCVQIRASSRNTGTLPIESFELQVAVPKTFQLEMLPPSATCLLPGAPSTTPPVTQVFKVTNPNKLPLRLRIRLLFTQKGVKRSDQFQIDHFPPNLFGAA</sequence>
<organism evidence="13">
    <name type="scientific">Mesocestoides corti</name>
    <name type="common">Flatworm</name>
    <dbReference type="NCBI Taxonomy" id="53468"/>
    <lineage>
        <taxon>Eukaryota</taxon>
        <taxon>Metazoa</taxon>
        <taxon>Spiralia</taxon>
        <taxon>Lophotrochozoa</taxon>
        <taxon>Platyhelminthes</taxon>
        <taxon>Cestoda</taxon>
        <taxon>Eucestoda</taxon>
        <taxon>Cyclophyllidea</taxon>
        <taxon>Mesocestoididae</taxon>
        <taxon>Mesocestoides</taxon>
    </lineage>
</organism>
<dbReference type="Pfam" id="PF02883">
    <property type="entry name" value="Alpha_adaptinC2"/>
    <property type="match status" value="1"/>
</dbReference>
<dbReference type="Pfam" id="PF01602">
    <property type="entry name" value="Adaptin_N"/>
    <property type="match status" value="1"/>
</dbReference>
<protein>
    <recommendedName>
        <fullName evidence="10">AP-1 complex subunit gamma</fullName>
    </recommendedName>
</protein>
<evidence type="ECO:0000256" key="2">
    <source>
        <dbReference type="ARBA" id="ARBA00004555"/>
    </source>
</evidence>
<evidence type="ECO:0000256" key="3">
    <source>
        <dbReference type="ARBA" id="ARBA00006613"/>
    </source>
</evidence>
<name>A0A5K3FP37_MESCO</name>
<keyword evidence="4 10" id="KW-0813">Transport</keyword>
<evidence type="ECO:0000256" key="10">
    <source>
        <dbReference type="PIRNR" id="PIRNR037094"/>
    </source>
</evidence>
<dbReference type="InterPro" id="IPR011989">
    <property type="entry name" value="ARM-like"/>
</dbReference>
<evidence type="ECO:0000256" key="9">
    <source>
        <dbReference type="ARBA" id="ARBA00029433"/>
    </source>
</evidence>
<dbReference type="InterPro" id="IPR050840">
    <property type="entry name" value="Adaptor_Complx_Large_Subunit"/>
</dbReference>
<reference evidence="13" key="1">
    <citation type="submission" date="2019-11" db="UniProtKB">
        <authorList>
            <consortium name="WormBaseParasite"/>
        </authorList>
    </citation>
    <scope>IDENTIFICATION</scope>
</reference>
<dbReference type="AlphaFoldDB" id="A0A5K3FP37"/>
<evidence type="ECO:0000256" key="1">
    <source>
        <dbReference type="ARBA" id="ARBA00004156"/>
    </source>
</evidence>